<dbReference type="Proteomes" id="UP000006804">
    <property type="component" value="Chromosome"/>
</dbReference>
<dbReference type="GO" id="GO:0006813">
    <property type="term" value="P:potassium ion transport"/>
    <property type="evidence" value="ECO:0007669"/>
    <property type="project" value="InterPro"/>
</dbReference>
<comment type="subcellular location">
    <subcellularLocation>
        <location evidence="1">Cell membrane</location>
        <topology evidence="1">Multi-pass membrane protein</topology>
    </subcellularLocation>
</comment>
<dbReference type="PATRIC" id="fig|688269.3.peg.194"/>
<dbReference type="Pfam" id="PF02080">
    <property type="entry name" value="TrkA_C"/>
    <property type="match status" value="1"/>
</dbReference>
<dbReference type="Pfam" id="PF02254">
    <property type="entry name" value="TrkA_N"/>
    <property type="match status" value="1"/>
</dbReference>
<evidence type="ECO:0000313" key="4">
    <source>
        <dbReference type="EMBL" id="AEH50291.1"/>
    </source>
</evidence>
<dbReference type="eggNOG" id="COG1226">
    <property type="taxonomic scope" value="Bacteria"/>
</dbReference>
<sequence precursor="true">MQNKNQKVEKLLFQRITKLILLILIILLIGTFYYHYTENLPIIDSFFFTIISVSTVGYTLPKENFSNASKIFTSVLIVSGISAFTYGLSNIAAIFFEESARSYFKRRRMKRMIEKLTDHIIVVDITKATKYLVYELLRHDVDVVIVGEDEEEIRKIVEQLPEKERHGRYYYVLGDGRDENTLLEAGLKRAKTLVAAYGDDTLNVFVTLTAKSINPNIKVISGATDIEDVKKLYYAGADVVIATSEIAGFELAKSALEKTGRMVFSFEAFGKKTLKIEYLKVEKNFKCIGQKVSECDLFKKYEITVIAIESEGKLILKDDDKNNHVLKENDVLIVAGLADMIENFFNELAV</sequence>
<organism evidence="4 5">
    <name type="scientific">Pseudothermotoga thermarum DSM 5069</name>
    <dbReference type="NCBI Taxonomy" id="688269"/>
    <lineage>
        <taxon>Bacteria</taxon>
        <taxon>Thermotogati</taxon>
        <taxon>Thermotogota</taxon>
        <taxon>Thermotogae</taxon>
        <taxon>Thermotogales</taxon>
        <taxon>Thermotogaceae</taxon>
        <taxon>Pseudothermotoga</taxon>
    </lineage>
</organism>
<dbReference type="InterPro" id="IPR050721">
    <property type="entry name" value="Trk_Ktr_HKT_K-transport"/>
</dbReference>
<dbReference type="InterPro" id="IPR003148">
    <property type="entry name" value="RCK_N"/>
</dbReference>
<dbReference type="GO" id="GO:0005886">
    <property type="term" value="C:plasma membrane"/>
    <property type="evidence" value="ECO:0007669"/>
    <property type="project" value="UniProtKB-SubCell"/>
</dbReference>
<evidence type="ECO:0000256" key="1">
    <source>
        <dbReference type="ARBA" id="ARBA00004651"/>
    </source>
</evidence>
<keyword evidence="2" id="KW-0472">Membrane</keyword>
<dbReference type="HOGENOM" id="CLU_050982_0_0_0"/>
<dbReference type="Gene3D" id="3.30.70.1450">
    <property type="entry name" value="Regulator of K+ conductance, C-terminal domain"/>
    <property type="match status" value="1"/>
</dbReference>
<dbReference type="SUPFAM" id="SSF116726">
    <property type="entry name" value="TrkA C-terminal domain-like"/>
    <property type="match status" value="1"/>
</dbReference>
<dbReference type="EMBL" id="CP002351">
    <property type="protein sequence ID" value="AEH50291.1"/>
    <property type="molecule type" value="Genomic_DNA"/>
</dbReference>
<protein>
    <submittedName>
        <fullName evidence="4">TrkA-N domain protein</fullName>
    </submittedName>
</protein>
<feature type="transmembrane region" description="Helical" evidence="2">
    <location>
        <begin position="42"/>
        <end position="60"/>
    </location>
</feature>
<evidence type="ECO:0000313" key="5">
    <source>
        <dbReference type="Proteomes" id="UP000006804"/>
    </source>
</evidence>
<dbReference type="PROSITE" id="PS51201">
    <property type="entry name" value="RCK_N"/>
    <property type="match status" value="1"/>
</dbReference>
<dbReference type="PROSITE" id="PS50096">
    <property type="entry name" value="IQ"/>
    <property type="match status" value="1"/>
</dbReference>
<dbReference type="SUPFAM" id="SSF51735">
    <property type="entry name" value="NAD(P)-binding Rossmann-fold domains"/>
    <property type="match status" value="1"/>
</dbReference>
<gene>
    <name evidence="4" type="ORF">Theth_0189</name>
</gene>
<dbReference type="Gene3D" id="1.10.287.70">
    <property type="match status" value="1"/>
</dbReference>
<feature type="domain" description="RCK N-terminal" evidence="3">
    <location>
        <begin position="117"/>
        <end position="241"/>
    </location>
</feature>
<dbReference type="AlphaFoldDB" id="F7YV07"/>
<proteinExistence type="predicted"/>
<dbReference type="InterPro" id="IPR006037">
    <property type="entry name" value="RCK_C"/>
</dbReference>
<dbReference type="InterPro" id="IPR036291">
    <property type="entry name" value="NAD(P)-bd_dom_sf"/>
</dbReference>
<evidence type="ECO:0000259" key="3">
    <source>
        <dbReference type="PROSITE" id="PS51201"/>
    </source>
</evidence>
<accession>F7YV07</accession>
<feature type="transmembrane region" description="Helical" evidence="2">
    <location>
        <begin position="72"/>
        <end position="96"/>
    </location>
</feature>
<dbReference type="SUPFAM" id="SSF81324">
    <property type="entry name" value="Voltage-gated potassium channels"/>
    <property type="match status" value="1"/>
</dbReference>
<evidence type="ECO:0000256" key="2">
    <source>
        <dbReference type="SAM" id="Phobius"/>
    </source>
</evidence>
<keyword evidence="5" id="KW-1185">Reference proteome</keyword>
<dbReference type="RefSeq" id="WP_013931514.1">
    <property type="nucleotide sequence ID" value="NC_015707.1"/>
</dbReference>
<dbReference type="PANTHER" id="PTHR43833">
    <property type="entry name" value="POTASSIUM CHANNEL PROTEIN 2-RELATED-RELATED"/>
    <property type="match status" value="1"/>
</dbReference>
<dbReference type="InterPro" id="IPR013099">
    <property type="entry name" value="K_chnl_dom"/>
</dbReference>
<dbReference type="STRING" id="688269.Theth_0189"/>
<feature type="transmembrane region" description="Helical" evidence="2">
    <location>
        <begin position="12"/>
        <end position="36"/>
    </location>
</feature>
<dbReference type="InterPro" id="IPR036721">
    <property type="entry name" value="RCK_C_sf"/>
</dbReference>
<keyword evidence="2" id="KW-1133">Transmembrane helix</keyword>
<dbReference type="GO" id="GO:0008324">
    <property type="term" value="F:monoatomic cation transmembrane transporter activity"/>
    <property type="evidence" value="ECO:0007669"/>
    <property type="project" value="InterPro"/>
</dbReference>
<name>F7YV07_9THEM</name>
<keyword evidence="2" id="KW-0812">Transmembrane</keyword>
<dbReference type="PANTHER" id="PTHR43833:SF9">
    <property type="entry name" value="POTASSIUM CHANNEL PROTEIN YUGO-RELATED"/>
    <property type="match status" value="1"/>
</dbReference>
<dbReference type="Gene3D" id="3.40.50.720">
    <property type="entry name" value="NAD(P)-binding Rossmann-like Domain"/>
    <property type="match status" value="1"/>
</dbReference>
<reference evidence="4 5" key="1">
    <citation type="submission" date="2010-11" db="EMBL/GenBank/DDBJ databases">
        <title>The complete genome of Thermotoga thermarum DSM 5069.</title>
        <authorList>
            <consortium name="US DOE Joint Genome Institute (JGI-PGF)"/>
            <person name="Lucas S."/>
            <person name="Copeland A."/>
            <person name="Lapidus A."/>
            <person name="Bruce D."/>
            <person name="Goodwin L."/>
            <person name="Pitluck S."/>
            <person name="Kyrpides N."/>
            <person name="Mavromatis K."/>
            <person name="Ivanova N."/>
            <person name="Zeytun A."/>
            <person name="Brettin T."/>
            <person name="Detter J.C."/>
            <person name="Tapia R."/>
            <person name="Han C."/>
            <person name="Land M."/>
            <person name="Hauser L."/>
            <person name="Markowitz V."/>
            <person name="Cheng J.-F."/>
            <person name="Hugenholtz P."/>
            <person name="Woyke T."/>
            <person name="Wu D."/>
            <person name="Spring S."/>
            <person name="Schroeder M."/>
            <person name="Brambilla E."/>
            <person name="Klenk H.-P."/>
            <person name="Eisen J.A."/>
        </authorList>
    </citation>
    <scope>NUCLEOTIDE SEQUENCE [LARGE SCALE GENOMIC DNA]</scope>
    <source>
        <strain evidence="4 5">DSM 5069</strain>
    </source>
</reference>
<dbReference type="Pfam" id="PF07885">
    <property type="entry name" value="Ion_trans_2"/>
    <property type="match status" value="1"/>
</dbReference>
<dbReference type="KEGG" id="tta:Theth_0189"/>